<evidence type="ECO:0000256" key="1">
    <source>
        <dbReference type="SAM" id="MobiDB-lite"/>
    </source>
</evidence>
<reference evidence="4 5" key="1">
    <citation type="submission" date="2014-04" db="EMBL/GenBank/DDBJ databases">
        <authorList>
            <person name="Sears C."/>
            <person name="Carroll K."/>
            <person name="Sack B.R."/>
            <person name="Qadri F."/>
            <person name="Myers L.L."/>
            <person name="Chung G.-T."/>
            <person name="Escheverria P."/>
            <person name="Fraser C.M."/>
            <person name="Sadzewicz L."/>
            <person name="Shefchek K.A."/>
            <person name="Tallon L."/>
            <person name="Das S.P."/>
            <person name="Daugherty S."/>
            <person name="Mongodin E.F."/>
        </authorList>
    </citation>
    <scope>NUCLEOTIDE SEQUENCE [LARGE SCALE GENOMIC DNA]</scope>
    <source>
        <strain evidence="5">3775 SL(B) 10 (iv)</strain>
    </source>
</reference>
<dbReference type="Proteomes" id="UP000028134">
    <property type="component" value="Unassembled WGS sequence"/>
</dbReference>
<feature type="region of interest" description="Disordered" evidence="1">
    <location>
        <begin position="234"/>
        <end position="266"/>
    </location>
</feature>
<evidence type="ECO:0000313" key="4">
    <source>
        <dbReference type="EMBL" id="KDS31344.1"/>
    </source>
</evidence>
<dbReference type="InterPro" id="IPR025400">
    <property type="entry name" value="Lin1244/Lin1753-like_N"/>
</dbReference>
<dbReference type="InterPro" id="IPR057155">
    <property type="entry name" value="DUF7833"/>
</dbReference>
<dbReference type="Pfam" id="PF25200">
    <property type="entry name" value="DUF7833"/>
    <property type="match status" value="1"/>
</dbReference>
<feature type="domain" description="Lin1244/Lin1753-like N-terminal" evidence="2">
    <location>
        <begin position="11"/>
        <end position="103"/>
    </location>
</feature>
<feature type="compositionally biased region" description="Basic and acidic residues" evidence="1">
    <location>
        <begin position="234"/>
        <end position="247"/>
    </location>
</feature>
<dbReference type="PANTHER" id="PTHR39196:SF1">
    <property type="entry name" value="PRIMOSOME, DNAD SUBUNIT"/>
    <property type="match status" value="1"/>
</dbReference>
<gene>
    <name evidence="4" type="ORF">M097_1990</name>
</gene>
<dbReference type="PANTHER" id="PTHR39196">
    <property type="entry name" value="PRIMOSOME, DNAD SUBUNIT"/>
    <property type="match status" value="1"/>
</dbReference>
<organism evidence="4 5">
    <name type="scientific">Phocaeicola vulgatus str. 3775 SL</name>
    <name type="common">B</name>
    <name type="synonym">iv</name>
    <dbReference type="NCBI Taxonomy" id="1339350"/>
    <lineage>
        <taxon>Bacteria</taxon>
        <taxon>Pseudomonadati</taxon>
        <taxon>Bacteroidota</taxon>
        <taxon>Bacteroidia</taxon>
        <taxon>Bacteroidales</taxon>
        <taxon>Bacteroidaceae</taxon>
        <taxon>Phocaeicola</taxon>
    </lineage>
</organism>
<dbReference type="RefSeq" id="WP_005938120.1">
    <property type="nucleotide sequence ID" value="NZ_JNHI01000009.1"/>
</dbReference>
<sequence length="266" mass="31143">MARTFKKGLDYFPLDIDIFNDLKIRKLIKYQGGKAITVYALLLCNIYKSGYYMKWDKELPFICSELTGFEEAYISEVIKTCLTLGLFSKELFDAEKVLTSKGIQERYSRICVQCRRVCYIGDYNLIEKRKPKQTEKLPRKNDNPQTIQGSTTVQNELQYEPYSMTIDEEIAELKKDECWLDQLQVLHATNISSLRSSLDDFRVQCLADGKDRHSSLQDAKQHFNAWLRIVNDKNKRKDDKVRPESRNQRRGNLLKSDEEKTYGNSF</sequence>
<feature type="compositionally biased region" description="Basic and acidic residues" evidence="1">
    <location>
        <begin position="255"/>
        <end position="266"/>
    </location>
</feature>
<dbReference type="GeneID" id="60062894"/>
<dbReference type="AlphaFoldDB" id="A0A078R727"/>
<feature type="domain" description="DUF7833" evidence="3">
    <location>
        <begin position="170"/>
        <end position="229"/>
    </location>
</feature>
<feature type="compositionally biased region" description="Basic and acidic residues" evidence="1">
    <location>
        <begin position="131"/>
        <end position="142"/>
    </location>
</feature>
<dbReference type="Pfam" id="PF14297">
    <property type="entry name" value="Lin1244_N"/>
    <property type="match status" value="1"/>
</dbReference>
<comment type="caution">
    <text evidence="4">The sequence shown here is derived from an EMBL/GenBank/DDBJ whole genome shotgun (WGS) entry which is preliminary data.</text>
</comment>
<evidence type="ECO:0000313" key="5">
    <source>
        <dbReference type="Proteomes" id="UP000028134"/>
    </source>
</evidence>
<name>A0A078R727_PHOVU</name>
<feature type="compositionally biased region" description="Polar residues" evidence="1">
    <location>
        <begin position="143"/>
        <end position="154"/>
    </location>
</feature>
<dbReference type="PATRIC" id="fig|1339350.3.peg.1915"/>
<proteinExistence type="predicted"/>
<evidence type="ECO:0000259" key="2">
    <source>
        <dbReference type="Pfam" id="PF14297"/>
    </source>
</evidence>
<dbReference type="EMBL" id="JNHI01000009">
    <property type="protein sequence ID" value="KDS31344.1"/>
    <property type="molecule type" value="Genomic_DNA"/>
</dbReference>
<accession>A0A078R727</accession>
<protein>
    <submittedName>
        <fullName evidence="4">Uncharacterized protein</fullName>
    </submittedName>
</protein>
<evidence type="ECO:0000259" key="3">
    <source>
        <dbReference type="Pfam" id="PF25200"/>
    </source>
</evidence>
<feature type="region of interest" description="Disordered" evidence="1">
    <location>
        <begin position="131"/>
        <end position="154"/>
    </location>
</feature>